<gene>
    <name evidence="1" type="ORF">BpHYR1_025144</name>
</gene>
<dbReference type="AlphaFoldDB" id="A0A3M7RSA1"/>
<keyword evidence="2" id="KW-1185">Reference proteome</keyword>
<name>A0A3M7RSA1_BRAPC</name>
<protein>
    <submittedName>
        <fullName evidence="1">Uncharacterized protein</fullName>
    </submittedName>
</protein>
<evidence type="ECO:0000313" key="1">
    <source>
        <dbReference type="EMBL" id="RNA26290.1"/>
    </source>
</evidence>
<sequence length="70" mass="8093">MQTKFIHKLGENIVEISKISYCAIQGLKILPKYLNIIHMISRLLNSYGNAQCFEIIKISTGFEKFRSRTT</sequence>
<organism evidence="1 2">
    <name type="scientific">Brachionus plicatilis</name>
    <name type="common">Marine rotifer</name>
    <name type="synonym">Brachionus muelleri</name>
    <dbReference type="NCBI Taxonomy" id="10195"/>
    <lineage>
        <taxon>Eukaryota</taxon>
        <taxon>Metazoa</taxon>
        <taxon>Spiralia</taxon>
        <taxon>Gnathifera</taxon>
        <taxon>Rotifera</taxon>
        <taxon>Eurotatoria</taxon>
        <taxon>Monogononta</taxon>
        <taxon>Pseudotrocha</taxon>
        <taxon>Ploima</taxon>
        <taxon>Brachionidae</taxon>
        <taxon>Brachionus</taxon>
    </lineage>
</organism>
<accession>A0A3M7RSA1</accession>
<dbReference type="EMBL" id="REGN01002767">
    <property type="protein sequence ID" value="RNA26290.1"/>
    <property type="molecule type" value="Genomic_DNA"/>
</dbReference>
<dbReference type="Proteomes" id="UP000276133">
    <property type="component" value="Unassembled WGS sequence"/>
</dbReference>
<evidence type="ECO:0000313" key="2">
    <source>
        <dbReference type="Proteomes" id="UP000276133"/>
    </source>
</evidence>
<reference evidence="1 2" key="1">
    <citation type="journal article" date="2018" name="Sci. Rep.">
        <title>Genomic signatures of local adaptation to the degree of environmental predictability in rotifers.</title>
        <authorList>
            <person name="Franch-Gras L."/>
            <person name="Hahn C."/>
            <person name="Garcia-Roger E.M."/>
            <person name="Carmona M.J."/>
            <person name="Serra M."/>
            <person name="Gomez A."/>
        </authorList>
    </citation>
    <scope>NUCLEOTIDE SEQUENCE [LARGE SCALE GENOMIC DNA]</scope>
    <source>
        <strain evidence="1">HYR1</strain>
    </source>
</reference>
<proteinExistence type="predicted"/>
<comment type="caution">
    <text evidence="1">The sequence shown here is derived from an EMBL/GenBank/DDBJ whole genome shotgun (WGS) entry which is preliminary data.</text>
</comment>